<reference evidence="3 4" key="1">
    <citation type="submission" date="2016-03" db="EMBL/GenBank/DDBJ databases">
        <authorList>
            <person name="Ploux O."/>
        </authorList>
    </citation>
    <scope>NUCLEOTIDE SEQUENCE [LARGE SCALE GENOMIC DNA]</scope>
    <source>
        <strain evidence="3 4">UAMH 11012</strain>
    </source>
</reference>
<proteinExistence type="predicted"/>
<dbReference type="OrthoDB" id="5419927at2759"/>
<evidence type="ECO:0000259" key="2">
    <source>
        <dbReference type="Pfam" id="PF24883"/>
    </source>
</evidence>
<dbReference type="EMBL" id="FJOG01000041">
    <property type="protein sequence ID" value="CZR67108.1"/>
    <property type="molecule type" value="Genomic_DNA"/>
</dbReference>
<dbReference type="Pfam" id="PF24883">
    <property type="entry name" value="NPHP3_N"/>
    <property type="match status" value="1"/>
</dbReference>
<dbReference type="AlphaFoldDB" id="A0A1L7XQ66"/>
<dbReference type="Proteomes" id="UP000184330">
    <property type="component" value="Unassembled WGS sequence"/>
</dbReference>
<evidence type="ECO:0000313" key="3">
    <source>
        <dbReference type="EMBL" id="CZR67108.1"/>
    </source>
</evidence>
<protein>
    <recommendedName>
        <fullName evidence="2">Nephrocystin 3-like N-terminal domain-containing protein</fullName>
    </recommendedName>
</protein>
<dbReference type="InterPro" id="IPR056884">
    <property type="entry name" value="NPHP3-like_N"/>
</dbReference>
<sequence length="397" mass="43713">MDLVLQGIDQVTLLEITIGNRVKVVVEKTNLILKLGEQVLLKVDQSRDEMKNVTHATGDEIANLLLDLFNQGERTKDARQAEVMRSLSDPNSAAATASLASTSGTVAMQQPWMPPQGMPPPSPSWMAPPPTGYYHPQPPPEPVMHVNALLEILNVSNLDTDDITSILESTESIALRYRSQAKNIITTDEFRARATSPTSCELLIQGDTGQDIVQAGSGLSLVSASLMQGLRNQDRFVSLVFFCRQHFESDDTFAGPGAMIRSLTAQLLQQHFADFTFRQRDVDLGGLRSGNVGVLCRLFEWFVRHIPQHKTLVCVVDGVEAYETAKFEADLRKVMDSLLDLARDPSLVPAVKVLATSPEGTVSLDEAFKKDDLSVLLIEVLLSRGDEESMLELEDKL</sequence>
<evidence type="ECO:0000256" key="1">
    <source>
        <dbReference type="ARBA" id="ARBA00022737"/>
    </source>
</evidence>
<accession>A0A1L7XQ66</accession>
<organism evidence="3 4">
    <name type="scientific">Phialocephala subalpina</name>
    <dbReference type="NCBI Taxonomy" id="576137"/>
    <lineage>
        <taxon>Eukaryota</taxon>
        <taxon>Fungi</taxon>
        <taxon>Dikarya</taxon>
        <taxon>Ascomycota</taxon>
        <taxon>Pezizomycotina</taxon>
        <taxon>Leotiomycetes</taxon>
        <taxon>Helotiales</taxon>
        <taxon>Mollisiaceae</taxon>
        <taxon>Phialocephala</taxon>
        <taxon>Phialocephala fortinii species complex</taxon>
    </lineage>
</organism>
<dbReference type="STRING" id="576137.A0A1L7XQ66"/>
<feature type="domain" description="Nephrocystin 3-like N-terminal" evidence="2">
    <location>
        <begin position="184"/>
        <end position="357"/>
    </location>
</feature>
<dbReference type="PANTHER" id="PTHR40619">
    <property type="entry name" value="FUNGAL STAND N-TERMINAL GOODBYE DOMAIN-CONTAINING PROTEIN"/>
    <property type="match status" value="1"/>
</dbReference>
<gene>
    <name evidence="3" type="ORF">PAC_17007</name>
</gene>
<dbReference type="PANTHER" id="PTHR40619:SF3">
    <property type="entry name" value="FUNGAL STAND N-TERMINAL GOODBYE DOMAIN-CONTAINING PROTEIN"/>
    <property type="match status" value="1"/>
</dbReference>
<keyword evidence="4" id="KW-1185">Reference proteome</keyword>
<evidence type="ECO:0000313" key="4">
    <source>
        <dbReference type="Proteomes" id="UP000184330"/>
    </source>
</evidence>
<keyword evidence="1" id="KW-0677">Repeat</keyword>
<name>A0A1L7XQ66_9HELO</name>